<feature type="transmembrane region" description="Helical" evidence="8">
    <location>
        <begin position="35"/>
        <end position="60"/>
    </location>
</feature>
<dbReference type="PANTHER" id="PTHR30269">
    <property type="entry name" value="TRANSMEMBRANE PROTEIN YFCA"/>
    <property type="match status" value="1"/>
</dbReference>
<evidence type="ECO:0000256" key="6">
    <source>
        <dbReference type="ARBA" id="ARBA00022989"/>
    </source>
</evidence>
<keyword evidence="3" id="KW-0813">Transport</keyword>
<sequence>MSLSILLILLILLIVGAIAQRVAGLGFAMVVSPFVVIVLGAHQGIVLVNLCGVFSSMLVIHHVWKRVRWKAFLWLIIPALIGSLPGSFLANWLPAGPLSVIVGGVVLLALGVSLLLSHRGTQIQESGPNRSVAGFFAGFSNSLSGVGDPVLTAYAQLSRWKQQDFVAMLQPFFILAGTFSAATKVAADPSTMPVLDWWQWLLLAAMIVLGVQIGHRLAPKVNDTLARRIVVILAIVGAASAVVKGIMDTVGA</sequence>
<dbReference type="RefSeq" id="WP_121486045.1">
    <property type="nucleotide sequence ID" value="NZ_QQXL01000009.1"/>
</dbReference>
<evidence type="ECO:0000256" key="4">
    <source>
        <dbReference type="ARBA" id="ARBA00022475"/>
    </source>
</evidence>
<keyword evidence="4 8" id="KW-1003">Cell membrane</keyword>
<dbReference type="Proteomes" id="UP000273119">
    <property type="component" value="Unassembled WGS sequence"/>
</dbReference>
<feature type="transmembrane region" description="Helical" evidence="8">
    <location>
        <begin position="197"/>
        <end position="217"/>
    </location>
</feature>
<comment type="similarity">
    <text evidence="2 8">Belongs to the 4-toluene sulfonate uptake permease (TSUP) (TC 2.A.102) family.</text>
</comment>
<keyword evidence="7 8" id="KW-0472">Membrane</keyword>
<evidence type="ECO:0000313" key="9">
    <source>
        <dbReference type="EMBL" id="RKW69474.1"/>
    </source>
</evidence>
<keyword evidence="5 8" id="KW-0812">Transmembrane</keyword>
<comment type="caution">
    <text evidence="9">The sequence shown here is derived from an EMBL/GenBank/DDBJ whole genome shotgun (WGS) entry which is preliminary data.</text>
</comment>
<evidence type="ECO:0000256" key="3">
    <source>
        <dbReference type="ARBA" id="ARBA00022448"/>
    </source>
</evidence>
<organism evidence="9 10">
    <name type="scientific">Galactobacter caseinivorans</name>
    <dbReference type="NCBI Taxonomy" id="2676123"/>
    <lineage>
        <taxon>Bacteria</taxon>
        <taxon>Bacillati</taxon>
        <taxon>Actinomycetota</taxon>
        <taxon>Actinomycetes</taxon>
        <taxon>Micrococcales</taxon>
        <taxon>Micrococcaceae</taxon>
        <taxon>Galactobacter</taxon>
    </lineage>
</organism>
<dbReference type="PANTHER" id="PTHR30269:SF37">
    <property type="entry name" value="MEMBRANE TRANSPORTER PROTEIN"/>
    <property type="match status" value="1"/>
</dbReference>
<dbReference type="GO" id="GO:0005886">
    <property type="term" value="C:plasma membrane"/>
    <property type="evidence" value="ECO:0007669"/>
    <property type="project" value="UniProtKB-SubCell"/>
</dbReference>
<dbReference type="InterPro" id="IPR002781">
    <property type="entry name" value="TM_pro_TauE-like"/>
</dbReference>
<feature type="transmembrane region" description="Helical" evidence="8">
    <location>
        <begin position="72"/>
        <end position="92"/>
    </location>
</feature>
<keyword evidence="6 8" id="KW-1133">Transmembrane helix</keyword>
<protein>
    <recommendedName>
        <fullName evidence="8">Probable membrane transporter protein</fullName>
    </recommendedName>
</protein>
<evidence type="ECO:0000256" key="2">
    <source>
        <dbReference type="ARBA" id="ARBA00009142"/>
    </source>
</evidence>
<gene>
    <name evidence="9" type="ORF">DWQ67_13055</name>
</gene>
<dbReference type="Pfam" id="PF01925">
    <property type="entry name" value="TauE"/>
    <property type="match status" value="1"/>
</dbReference>
<accession>A0A496PGF0</accession>
<evidence type="ECO:0000313" key="10">
    <source>
        <dbReference type="Proteomes" id="UP000273119"/>
    </source>
</evidence>
<reference evidence="9 10" key="1">
    <citation type="submission" date="2018-07" db="EMBL/GenBank/DDBJ databases">
        <title>Arthrobacter sp. nov., isolated from raw cow's milk with high bacterial count.</title>
        <authorList>
            <person name="Hahne J."/>
            <person name="Isele D."/>
            <person name="Lipski A."/>
        </authorList>
    </citation>
    <scope>NUCLEOTIDE SEQUENCE [LARGE SCALE GENOMIC DNA]</scope>
    <source>
        <strain evidence="9 10">JZ R-183</strain>
    </source>
</reference>
<feature type="transmembrane region" description="Helical" evidence="8">
    <location>
        <begin position="229"/>
        <end position="247"/>
    </location>
</feature>
<proteinExistence type="inferred from homology"/>
<evidence type="ECO:0000256" key="7">
    <source>
        <dbReference type="ARBA" id="ARBA00023136"/>
    </source>
</evidence>
<dbReference type="AlphaFoldDB" id="A0A496PGF0"/>
<feature type="transmembrane region" description="Helical" evidence="8">
    <location>
        <begin position="98"/>
        <end position="116"/>
    </location>
</feature>
<comment type="subcellular location">
    <subcellularLocation>
        <location evidence="1 8">Cell membrane</location>
        <topology evidence="1 8">Multi-pass membrane protein</topology>
    </subcellularLocation>
</comment>
<evidence type="ECO:0000256" key="8">
    <source>
        <dbReference type="RuleBase" id="RU363041"/>
    </source>
</evidence>
<dbReference type="EMBL" id="QQXL01000009">
    <property type="protein sequence ID" value="RKW69474.1"/>
    <property type="molecule type" value="Genomic_DNA"/>
</dbReference>
<dbReference type="InterPro" id="IPR052017">
    <property type="entry name" value="TSUP"/>
</dbReference>
<keyword evidence="10" id="KW-1185">Reference proteome</keyword>
<name>A0A496PGF0_9MICC</name>
<evidence type="ECO:0000256" key="1">
    <source>
        <dbReference type="ARBA" id="ARBA00004651"/>
    </source>
</evidence>
<feature type="transmembrane region" description="Helical" evidence="8">
    <location>
        <begin position="165"/>
        <end position="185"/>
    </location>
</feature>
<evidence type="ECO:0000256" key="5">
    <source>
        <dbReference type="ARBA" id="ARBA00022692"/>
    </source>
</evidence>